<dbReference type="PANTHER" id="PTHR45339:SF1">
    <property type="entry name" value="HYBRID SIGNAL TRANSDUCTION HISTIDINE KINASE J"/>
    <property type="match status" value="1"/>
</dbReference>
<feature type="coiled-coil region" evidence="6">
    <location>
        <begin position="161"/>
        <end position="195"/>
    </location>
</feature>
<dbReference type="PRINTS" id="PR00344">
    <property type="entry name" value="BCTRLSENSOR"/>
</dbReference>
<dbReference type="SMART" id="SM00388">
    <property type="entry name" value="HisKA"/>
    <property type="match status" value="1"/>
</dbReference>
<dbReference type="EMBL" id="JBHUIW010000028">
    <property type="protein sequence ID" value="MFD2184479.1"/>
    <property type="molecule type" value="Genomic_DNA"/>
</dbReference>
<keyword evidence="7" id="KW-0812">Transmembrane</keyword>
<dbReference type="SMART" id="SM00448">
    <property type="entry name" value="REC"/>
    <property type="match status" value="1"/>
</dbReference>
<dbReference type="InterPro" id="IPR003661">
    <property type="entry name" value="HisK_dim/P_dom"/>
</dbReference>
<dbReference type="CDD" id="cd17546">
    <property type="entry name" value="REC_hyHK_CKI1_RcsC-like"/>
    <property type="match status" value="1"/>
</dbReference>
<dbReference type="Gene3D" id="3.40.50.2300">
    <property type="match status" value="1"/>
</dbReference>
<dbReference type="PROSITE" id="PS50110">
    <property type="entry name" value="RESPONSE_REGULATORY"/>
    <property type="match status" value="1"/>
</dbReference>
<feature type="transmembrane region" description="Helical" evidence="7">
    <location>
        <begin position="12"/>
        <end position="33"/>
    </location>
</feature>
<dbReference type="InterPro" id="IPR004358">
    <property type="entry name" value="Sig_transdc_His_kin-like_C"/>
</dbReference>
<proteinExistence type="predicted"/>
<dbReference type="CDD" id="cd00082">
    <property type="entry name" value="HisKA"/>
    <property type="match status" value="1"/>
</dbReference>
<feature type="transmembrane region" description="Helical" evidence="7">
    <location>
        <begin position="134"/>
        <end position="159"/>
    </location>
</feature>
<dbReference type="InterPro" id="IPR036097">
    <property type="entry name" value="HisK_dim/P_sf"/>
</dbReference>
<protein>
    <recommendedName>
        <fullName evidence="2">histidine kinase</fullName>
        <ecNumber evidence="2">2.7.13.3</ecNumber>
    </recommendedName>
</protein>
<comment type="caution">
    <text evidence="10">The sequence shown here is derived from an EMBL/GenBank/DDBJ whole genome shotgun (WGS) entry which is preliminary data.</text>
</comment>
<keyword evidence="3 5" id="KW-0597">Phosphoprotein</keyword>
<evidence type="ECO:0000256" key="6">
    <source>
        <dbReference type="SAM" id="Coils"/>
    </source>
</evidence>
<evidence type="ECO:0000256" key="3">
    <source>
        <dbReference type="ARBA" id="ARBA00022553"/>
    </source>
</evidence>
<dbReference type="SUPFAM" id="SSF55874">
    <property type="entry name" value="ATPase domain of HSP90 chaperone/DNA topoisomerase II/histidine kinase"/>
    <property type="match status" value="1"/>
</dbReference>
<dbReference type="InterPro" id="IPR001789">
    <property type="entry name" value="Sig_transdc_resp-reg_receiver"/>
</dbReference>
<evidence type="ECO:0000256" key="5">
    <source>
        <dbReference type="PROSITE-ProRule" id="PRU00169"/>
    </source>
</evidence>
<dbReference type="InterPro" id="IPR003594">
    <property type="entry name" value="HATPase_dom"/>
</dbReference>
<dbReference type="Gene3D" id="1.10.287.130">
    <property type="match status" value="1"/>
</dbReference>
<gene>
    <name evidence="10" type="ORF">ACFSOX_20175</name>
</gene>
<evidence type="ECO:0000313" key="11">
    <source>
        <dbReference type="Proteomes" id="UP001597314"/>
    </source>
</evidence>
<dbReference type="InterPro" id="IPR011006">
    <property type="entry name" value="CheY-like_superfamily"/>
</dbReference>
<dbReference type="RefSeq" id="WP_378479619.1">
    <property type="nucleotide sequence ID" value="NZ_JBHUIW010000028.1"/>
</dbReference>
<reference evidence="11" key="1">
    <citation type="journal article" date="2019" name="Int. J. Syst. Evol. Microbiol.">
        <title>The Global Catalogue of Microorganisms (GCM) 10K type strain sequencing project: providing services to taxonomists for standard genome sequencing and annotation.</title>
        <authorList>
            <consortium name="The Broad Institute Genomics Platform"/>
            <consortium name="The Broad Institute Genome Sequencing Center for Infectious Disease"/>
            <person name="Wu L."/>
            <person name="Ma J."/>
        </authorList>
    </citation>
    <scope>NUCLEOTIDE SEQUENCE [LARGE SCALE GENOMIC DNA]</scope>
    <source>
        <strain evidence="11">CGMCC 1.6774</strain>
    </source>
</reference>
<dbReference type="PANTHER" id="PTHR45339">
    <property type="entry name" value="HYBRID SIGNAL TRANSDUCTION HISTIDINE KINASE J"/>
    <property type="match status" value="1"/>
</dbReference>
<keyword evidence="4" id="KW-0902">Two-component regulatory system</keyword>
<dbReference type="Pfam" id="PF02518">
    <property type="entry name" value="HATPase_c"/>
    <property type="match status" value="1"/>
</dbReference>
<accession>A0ABW5AND6</accession>
<feature type="domain" description="Response regulatory" evidence="9">
    <location>
        <begin position="456"/>
        <end position="573"/>
    </location>
</feature>
<dbReference type="GO" id="GO:0005524">
    <property type="term" value="F:ATP binding"/>
    <property type="evidence" value="ECO:0007669"/>
    <property type="project" value="UniProtKB-KW"/>
</dbReference>
<sequence length="593" mass="62924">MSPSQSFKILNRFVRAVVLAVTILTSLVGPLLFGLSHYRDEQAKLGYRAELAARRIAEYAYTQGDAWRFASHRLADFIDYYRIGESLRVVDAKGQQVAETGPALAAPTYTVERPIVVRGQTVGTVRATADLWPLLIQSGLVLLLGLVAGGVILVCAYLVPIRALKRATDEHEEVQSSLREQIDRTEQALRVAEEATAAKSAFLAMMSHEIRTPMNAVIGLSSALLDTKLDAEQRHLAETIAGSGADLLHILNDVLDFSKLDAGRLELDAAPFSPATVVGKVVCIVGPRAHDKGLTLRVLVDPGLPAELIGDGARLRQVLLNLLDNAIKFTAAGTVEVQLYCTGRSSTEATLRCVVRDTGIGIAADKIDRLFTEFGQADVSISSRFGGTGLGLAICKRLLDLMGGTIRVESQAGAGTTVTVTLTLPIPETAAPPVAVDGTAADGTTSPAAAPGRPIRVLLAEDNATNQLVFAKLLQGVPSTLVIAANGRDAVEQARAHMFDIVFMDMRMPEMDGITATREIRALGGAWSRIPIVALTANAFPEDAATCREAGMTDFIAKPLYKAALMQRLTPVLAGLAAETPADPAPPATTAAA</sequence>
<dbReference type="EC" id="2.7.13.3" evidence="2"/>
<evidence type="ECO:0000313" key="10">
    <source>
        <dbReference type="EMBL" id="MFD2184479.1"/>
    </source>
</evidence>
<dbReference type="InterPro" id="IPR036890">
    <property type="entry name" value="HATPase_C_sf"/>
</dbReference>
<keyword evidence="11" id="KW-1185">Reference proteome</keyword>
<feature type="domain" description="Histidine kinase" evidence="8">
    <location>
        <begin position="205"/>
        <end position="426"/>
    </location>
</feature>
<keyword evidence="7" id="KW-0472">Membrane</keyword>
<evidence type="ECO:0000256" key="2">
    <source>
        <dbReference type="ARBA" id="ARBA00012438"/>
    </source>
</evidence>
<keyword evidence="10" id="KW-0067">ATP-binding</keyword>
<evidence type="ECO:0000256" key="7">
    <source>
        <dbReference type="SAM" id="Phobius"/>
    </source>
</evidence>
<dbReference type="Pfam" id="PF00072">
    <property type="entry name" value="Response_reg"/>
    <property type="match status" value="1"/>
</dbReference>
<dbReference type="Proteomes" id="UP001597314">
    <property type="component" value="Unassembled WGS sequence"/>
</dbReference>
<dbReference type="SUPFAM" id="SSF52172">
    <property type="entry name" value="CheY-like"/>
    <property type="match status" value="1"/>
</dbReference>
<keyword evidence="7" id="KW-1133">Transmembrane helix</keyword>
<dbReference type="InterPro" id="IPR005467">
    <property type="entry name" value="His_kinase_dom"/>
</dbReference>
<dbReference type="SUPFAM" id="SSF47384">
    <property type="entry name" value="Homodimeric domain of signal transducing histidine kinase"/>
    <property type="match status" value="1"/>
</dbReference>
<evidence type="ECO:0000259" key="8">
    <source>
        <dbReference type="PROSITE" id="PS50109"/>
    </source>
</evidence>
<dbReference type="Gene3D" id="3.30.565.10">
    <property type="entry name" value="Histidine kinase-like ATPase, C-terminal domain"/>
    <property type="match status" value="1"/>
</dbReference>
<comment type="catalytic activity">
    <reaction evidence="1">
        <text>ATP + protein L-histidine = ADP + protein N-phospho-L-histidine.</text>
        <dbReference type="EC" id="2.7.13.3"/>
    </reaction>
</comment>
<dbReference type="SMART" id="SM00387">
    <property type="entry name" value="HATPase_c"/>
    <property type="match status" value="1"/>
</dbReference>
<evidence type="ECO:0000256" key="1">
    <source>
        <dbReference type="ARBA" id="ARBA00000085"/>
    </source>
</evidence>
<dbReference type="CDD" id="cd16922">
    <property type="entry name" value="HATPase_EvgS-ArcB-TorS-like"/>
    <property type="match status" value="1"/>
</dbReference>
<dbReference type="PROSITE" id="PS50109">
    <property type="entry name" value="HIS_KIN"/>
    <property type="match status" value="1"/>
</dbReference>
<keyword evidence="10" id="KW-0547">Nucleotide-binding</keyword>
<evidence type="ECO:0000259" key="9">
    <source>
        <dbReference type="PROSITE" id="PS50110"/>
    </source>
</evidence>
<organism evidence="10 11">
    <name type="scientific">Rhodoplanes azumiensis</name>
    <dbReference type="NCBI Taxonomy" id="1897628"/>
    <lineage>
        <taxon>Bacteria</taxon>
        <taxon>Pseudomonadati</taxon>
        <taxon>Pseudomonadota</taxon>
        <taxon>Alphaproteobacteria</taxon>
        <taxon>Hyphomicrobiales</taxon>
        <taxon>Nitrobacteraceae</taxon>
        <taxon>Rhodoplanes</taxon>
    </lineage>
</organism>
<evidence type="ECO:0000256" key="4">
    <source>
        <dbReference type="ARBA" id="ARBA00023012"/>
    </source>
</evidence>
<keyword evidence="6" id="KW-0175">Coiled coil</keyword>
<feature type="modified residue" description="4-aspartylphosphate" evidence="5">
    <location>
        <position position="505"/>
    </location>
</feature>
<dbReference type="Pfam" id="PF00512">
    <property type="entry name" value="HisKA"/>
    <property type="match status" value="1"/>
</dbReference>
<name>A0ABW5AND6_9BRAD</name>